<accession>A0A9N9AQ76</accession>
<name>A0A9N9AQ76_FUNMO</name>
<keyword evidence="3" id="KW-1185">Reference proteome</keyword>
<evidence type="ECO:0000313" key="3">
    <source>
        <dbReference type="Proteomes" id="UP000789375"/>
    </source>
</evidence>
<evidence type="ECO:0000313" key="2">
    <source>
        <dbReference type="EMBL" id="CAG8538887.1"/>
    </source>
</evidence>
<feature type="region of interest" description="Disordered" evidence="1">
    <location>
        <begin position="141"/>
        <end position="163"/>
    </location>
</feature>
<gene>
    <name evidence="2" type="ORF">FMOSSE_LOCUS5880</name>
</gene>
<dbReference type="Proteomes" id="UP000789375">
    <property type="component" value="Unassembled WGS sequence"/>
</dbReference>
<dbReference type="AlphaFoldDB" id="A0A9N9AQ76"/>
<feature type="compositionally biased region" description="Low complexity" evidence="1">
    <location>
        <begin position="148"/>
        <end position="163"/>
    </location>
</feature>
<sequence>MSEISVNIFYRIIVGGKIFILSRSSILYDSPNLFTEHFVKKPLTGTEVWQDEMKTFREQHSSNNSSYHNHDISFDRDPYIFEVIARYLRGYTMSFPLSSSINLPTGMSIESFHRHLLEDAIYYKLSNLQRLLTTVFPIQSPTPPSPSPTLTSSLTLTTSSNNSNNNSPYYDPFMNDTKIDLLLSNTPIDHLVMLDRKLRYKIKSSEYNVHPLVQFHTENVVWDISPNAWSFKFLQSKDLTKMTSFCKVFINSKFYKNVLPNQFGETFFNGLICTCVFRIDGRECNGLDVYNRFFNKSRQFHKPSSTISPIATSIPTTTTTTSTTSSSSTTGNLINTAMNMANTATEFQQQYWSIGVGGSRSICSNTNNSNNNSMNNDTGVGTTSGQSDEIANTGRFRILLKNFNFYIQLGFNEFNRIVPMLVIVPCWGEGITEFEWLSSGNEKAIVNPNITKEE</sequence>
<comment type="caution">
    <text evidence="2">The sequence shown here is derived from an EMBL/GenBank/DDBJ whole genome shotgun (WGS) entry which is preliminary data.</text>
</comment>
<dbReference type="InterPro" id="IPR011333">
    <property type="entry name" value="SKP1/BTB/POZ_sf"/>
</dbReference>
<protein>
    <submittedName>
        <fullName evidence="2">11328_t:CDS:1</fullName>
    </submittedName>
</protein>
<dbReference type="PANTHER" id="PTHR31758">
    <property type="entry name" value="BTB/POZ DOMAIN-CONTAINING PROTEIN YLR108C"/>
    <property type="match status" value="1"/>
</dbReference>
<dbReference type="EMBL" id="CAJVPP010001172">
    <property type="protein sequence ID" value="CAG8538887.1"/>
    <property type="molecule type" value="Genomic_DNA"/>
</dbReference>
<dbReference type="PANTHER" id="PTHR31758:SF2">
    <property type="entry name" value="BTB_POZ DOMAIN-CONTAINING PROTEIN YLR108C"/>
    <property type="match status" value="1"/>
</dbReference>
<dbReference type="SUPFAM" id="SSF54695">
    <property type="entry name" value="POZ domain"/>
    <property type="match status" value="1"/>
</dbReference>
<reference evidence="2" key="1">
    <citation type="submission" date="2021-06" db="EMBL/GenBank/DDBJ databases">
        <authorList>
            <person name="Kallberg Y."/>
            <person name="Tangrot J."/>
            <person name="Rosling A."/>
        </authorList>
    </citation>
    <scope>NUCLEOTIDE SEQUENCE</scope>
    <source>
        <strain evidence="2">87-6 pot B 2015</strain>
    </source>
</reference>
<organism evidence="2 3">
    <name type="scientific">Funneliformis mosseae</name>
    <name type="common">Endomycorrhizal fungus</name>
    <name type="synonym">Glomus mosseae</name>
    <dbReference type="NCBI Taxonomy" id="27381"/>
    <lineage>
        <taxon>Eukaryota</taxon>
        <taxon>Fungi</taxon>
        <taxon>Fungi incertae sedis</taxon>
        <taxon>Mucoromycota</taxon>
        <taxon>Glomeromycotina</taxon>
        <taxon>Glomeromycetes</taxon>
        <taxon>Glomerales</taxon>
        <taxon>Glomeraceae</taxon>
        <taxon>Funneliformis</taxon>
    </lineage>
</organism>
<evidence type="ECO:0000256" key="1">
    <source>
        <dbReference type="SAM" id="MobiDB-lite"/>
    </source>
</evidence>
<proteinExistence type="predicted"/>
<dbReference type="Gene3D" id="3.30.710.10">
    <property type="entry name" value="Potassium Channel Kv1.1, Chain A"/>
    <property type="match status" value="1"/>
</dbReference>